<proteinExistence type="predicted"/>
<evidence type="ECO:0000256" key="1">
    <source>
        <dbReference type="SAM" id="Phobius"/>
    </source>
</evidence>
<reference evidence="4" key="1">
    <citation type="submission" date="2017-02" db="EMBL/GenBank/DDBJ databases">
        <title>Natronthermophilus aegyptiacus gen. nov.,sp. nov., an aerobic, extremely halophilic alkalithermophilic archaeon isolated from the athalassohaline Wadi An Natrun, Egypt.</title>
        <authorList>
            <person name="Zhao B."/>
        </authorList>
    </citation>
    <scope>NUCLEOTIDE SEQUENCE [LARGE SCALE GENOMIC DNA]</scope>
    <source>
        <strain evidence="4">JW/NM-HA 15</strain>
    </source>
</reference>
<dbReference type="RefSeq" id="WP_086887313.1">
    <property type="nucleotide sequence ID" value="NZ_CP019893.1"/>
</dbReference>
<evidence type="ECO:0000259" key="2">
    <source>
        <dbReference type="Pfam" id="PF25231"/>
    </source>
</evidence>
<dbReference type="InterPro" id="IPR057169">
    <property type="entry name" value="DUF7847"/>
</dbReference>
<dbReference type="GeneID" id="32893133"/>
<keyword evidence="1" id="KW-1133">Transmembrane helix</keyword>
<organism evidence="3 4">
    <name type="scientific">Natrarchaeobaculum aegyptiacum</name>
    <dbReference type="NCBI Taxonomy" id="745377"/>
    <lineage>
        <taxon>Archaea</taxon>
        <taxon>Methanobacteriati</taxon>
        <taxon>Methanobacteriota</taxon>
        <taxon>Stenosarchaea group</taxon>
        <taxon>Halobacteria</taxon>
        <taxon>Halobacteriales</taxon>
        <taxon>Natrialbaceae</taxon>
        <taxon>Natrarchaeobaculum</taxon>
    </lineage>
</organism>
<dbReference type="Proteomes" id="UP000250088">
    <property type="component" value="Chromosome"/>
</dbReference>
<dbReference type="AlphaFoldDB" id="A0A2Z2HU08"/>
<feature type="transmembrane region" description="Helical" evidence="1">
    <location>
        <begin position="54"/>
        <end position="75"/>
    </location>
</feature>
<feature type="transmembrane region" description="Helical" evidence="1">
    <location>
        <begin position="12"/>
        <end position="34"/>
    </location>
</feature>
<dbReference type="EMBL" id="CP019893">
    <property type="protein sequence ID" value="ARS88927.1"/>
    <property type="molecule type" value="Genomic_DNA"/>
</dbReference>
<evidence type="ECO:0000313" key="3">
    <source>
        <dbReference type="EMBL" id="ARS88927.1"/>
    </source>
</evidence>
<gene>
    <name evidence="3" type="ORF">B1756_03600</name>
</gene>
<sequence length="281" mass="29497">MAVIQALKRTPSTVLGHPIVFVAVLLYGIVVTLLQIPQLIYQQPDSLVTALVPWLVLGVSIVLYPFLWGGLVGIANDAASGHSPTIGRFAAHGRSFYLSILGAYLLLTGVVIALVIPFTMAMIAGGFAFVLTDGSAVGLAILALLGLVFLAIYLGVMFVVQFFLHAIVIEGTRAIEGLKRSLEVVRSNLLSAFGHALVVAAGGFLVAIPYIGVQFWLFPPTMPGEDLTLPDPGVAAGAFGVSTLFGAIVGVFLLVFTVQFYRAVIGLEGAGARGTGTTNDW</sequence>
<feature type="transmembrane region" description="Helical" evidence="1">
    <location>
        <begin position="189"/>
        <end position="213"/>
    </location>
</feature>
<dbReference type="KEGG" id="naj:B1756_03600"/>
<feature type="transmembrane region" description="Helical" evidence="1">
    <location>
        <begin position="96"/>
        <end position="129"/>
    </location>
</feature>
<keyword evidence="4" id="KW-1185">Reference proteome</keyword>
<accession>A0A2Z2HU08</accession>
<protein>
    <recommendedName>
        <fullName evidence="2">DUF7847 domain-containing protein</fullName>
    </recommendedName>
</protein>
<dbReference type="OrthoDB" id="241125at2157"/>
<feature type="transmembrane region" description="Helical" evidence="1">
    <location>
        <begin position="135"/>
        <end position="168"/>
    </location>
</feature>
<evidence type="ECO:0000313" key="4">
    <source>
        <dbReference type="Proteomes" id="UP000250088"/>
    </source>
</evidence>
<dbReference type="Pfam" id="PF25231">
    <property type="entry name" value="DUF7847"/>
    <property type="match status" value="1"/>
</dbReference>
<keyword evidence="1" id="KW-0812">Transmembrane</keyword>
<feature type="transmembrane region" description="Helical" evidence="1">
    <location>
        <begin position="233"/>
        <end position="256"/>
    </location>
</feature>
<feature type="domain" description="DUF7847" evidence="2">
    <location>
        <begin position="1"/>
        <end position="263"/>
    </location>
</feature>
<name>A0A2Z2HU08_9EURY</name>
<keyword evidence="1" id="KW-0472">Membrane</keyword>